<feature type="compositionally biased region" description="Basic and acidic residues" evidence="4">
    <location>
        <begin position="139"/>
        <end position="177"/>
    </location>
</feature>
<keyword evidence="2" id="KW-0645">Protease</keyword>
<protein>
    <recommendedName>
        <fullName evidence="5">Ubiquitin-like protease family profile domain-containing protein</fullName>
    </recommendedName>
</protein>
<gene>
    <name evidence="6" type="ORF">MERR_LOCUS12956</name>
</gene>
<evidence type="ECO:0000313" key="6">
    <source>
        <dbReference type="EMBL" id="CAA7025721.1"/>
    </source>
</evidence>
<comment type="similarity">
    <text evidence="1">Belongs to the peptidase C48 family.</text>
</comment>
<dbReference type="GO" id="GO:0008234">
    <property type="term" value="F:cysteine-type peptidase activity"/>
    <property type="evidence" value="ECO:0007669"/>
    <property type="project" value="InterPro"/>
</dbReference>
<dbReference type="AlphaFoldDB" id="A0A6D2IAL2"/>
<evidence type="ECO:0000256" key="1">
    <source>
        <dbReference type="ARBA" id="ARBA00005234"/>
    </source>
</evidence>
<keyword evidence="7" id="KW-1185">Reference proteome</keyword>
<name>A0A6D2IAL2_9BRAS</name>
<dbReference type="EMBL" id="CACVBM020001032">
    <property type="protein sequence ID" value="CAA7025721.1"/>
    <property type="molecule type" value="Genomic_DNA"/>
</dbReference>
<evidence type="ECO:0000259" key="5">
    <source>
        <dbReference type="PROSITE" id="PS50600"/>
    </source>
</evidence>
<keyword evidence="3" id="KW-0378">Hydrolase</keyword>
<feature type="domain" description="Ubiquitin-like protease family profile" evidence="5">
    <location>
        <begin position="283"/>
        <end position="472"/>
    </location>
</feature>
<evidence type="ECO:0000256" key="2">
    <source>
        <dbReference type="ARBA" id="ARBA00022670"/>
    </source>
</evidence>
<reference evidence="6" key="1">
    <citation type="submission" date="2020-01" db="EMBL/GenBank/DDBJ databases">
        <authorList>
            <person name="Mishra B."/>
        </authorList>
    </citation>
    <scope>NUCLEOTIDE SEQUENCE [LARGE SCALE GENOMIC DNA]</scope>
</reference>
<feature type="region of interest" description="Disordered" evidence="4">
    <location>
        <begin position="135"/>
        <end position="219"/>
    </location>
</feature>
<dbReference type="Pfam" id="PF02902">
    <property type="entry name" value="Peptidase_C48"/>
    <property type="match status" value="1"/>
</dbReference>
<evidence type="ECO:0000313" key="7">
    <source>
        <dbReference type="Proteomes" id="UP000467841"/>
    </source>
</evidence>
<dbReference type="InterPro" id="IPR003653">
    <property type="entry name" value="Peptidase_C48_C"/>
</dbReference>
<dbReference type="SUPFAM" id="SSF54001">
    <property type="entry name" value="Cysteine proteinases"/>
    <property type="match status" value="1"/>
</dbReference>
<dbReference type="PROSITE" id="PS50600">
    <property type="entry name" value="ULP_PROTEASE"/>
    <property type="match status" value="1"/>
</dbReference>
<dbReference type="Gene3D" id="3.40.395.10">
    <property type="entry name" value="Adenoviral Proteinase, Chain A"/>
    <property type="match status" value="1"/>
</dbReference>
<dbReference type="Proteomes" id="UP000467841">
    <property type="component" value="Unassembled WGS sequence"/>
</dbReference>
<comment type="caution">
    <text evidence="6">The sequence shown here is derived from an EMBL/GenBank/DDBJ whole genome shotgun (WGS) entry which is preliminary data.</text>
</comment>
<organism evidence="6 7">
    <name type="scientific">Microthlaspi erraticum</name>
    <dbReference type="NCBI Taxonomy" id="1685480"/>
    <lineage>
        <taxon>Eukaryota</taxon>
        <taxon>Viridiplantae</taxon>
        <taxon>Streptophyta</taxon>
        <taxon>Embryophyta</taxon>
        <taxon>Tracheophyta</taxon>
        <taxon>Spermatophyta</taxon>
        <taxon>Magnoliopsida</taxon>
        <taxon>eudicotyledons</taxon>
        <taxon>Gunneridae</taxon>
        <taxon>Pentapetalae</taxon>
        <taxon>rosids</taxon>
        <taxon>malvids</taxon>
        <taxon>Brassicales</taxon>
        <taxon>Brassicaceae</taxon>
        <taxon>Coluteocarpeae</taxon>
        <taxon>Microthlaspi</taxon>
    </lineage>
</organism>
<proteinExistence type="inferred from homology"/>
<dbReference type="InterPro" id="IPR038765">
    <property type="entry name" value="Papain-like_cys_pep_sf"/>
</dbReference>
<evidence type="ECO:0000256" key="3">
    <source>
        <dbReference type="ARBA" id="ARBA00022801"/>
    </source>
</evidence>
<evidence type="ECO:0000256" key="4">
    <source>
        <dbReference type="SAM" id="MobiDB-lite"/>
    </source>
</evidence>
<accession>A0A6D2IAL2</accession>
<dbReference type="GO" id="GO:0006508">
    <property type="term" value="P:proteolysis"/>
    <property type="evidence" value="ECO:0007669"/>
    <property type="project" value="UniProtKB-KW"/>
</dbReference>
<sequence>MEKPTFPTRLYTRGAEPEAQKSISYNINDKKLFPALNFDHYIMIERDFAYPKWDDDKDDPLADNLIKALNGEVTGSGNWRTGILKKRLCPESVSLAEDGFSRFEEKLKLLFEECTSKLTAEMKLGFEQSDSKFTILTRKKNEPAGDEGDAKAEEKAATPMKDKPKEPFEMPQLKDEVSGEEEEEAASEEKVVDNTAEMAAPKKNKARVSSEPSPTSSSRKKISLLNLLGSFEIGSKIRSRTRNIRDSTVKGITPNKPRLGFGYDPNEPVDKERLARLKKEFKGIIGPKKFDIFKEPQLHWWSELVVQTQWLADTNMNAILDLFCQRMKLHPEWWLPGGSTDYFEGKKPLFCQTLEKWEVDIDEIYMPWNVKDNHWMVLMILLPKRHITVWDSILNYLQENVLSASLKPVAVNVPYLQRLMADTNERHSLGRLFPKTLRGKNMRAISAKLGADIHHEINCRGSPKHNWDDLDI</sequence>
<dbReference type="OrthoDB" id="1107842at2759"/>